<accession>A0A7I8VZ33</accession>
<evidence type="ECO:0000313" key="2">
    <source>
        <dbReference type="EMBL" id="CAD5121479.1"/>
    </source>
</evidence>
<protein>
    <submittedName>
        <fullName evidence="2">DgyrCDS9984</fullName>
    </submittedName>
</protein>
<proteinExistence type="predicted"/>
<comment type="caution">
    <text evidence="2">The sequence shown here is derived from an EMBL/GenBank/DDBJ whole genome shotgun (WGS) entry which is preliminary data.</text>
</comment>
<name>A0A7I8VZ33_9ANNE</name>
<feature type="compositionally biased region" description="Basic and acidic residues" evidence="1">
    <location>
        <begin position="55"/>
        <end position="66"/>
    </location>
</feature>
<keyword evidence="3" id="KW-1185">Reference proteome</keyword>
<dbReference type="EMBL" id="CAJFCJ010000014">
    <property type="protein sequence ID" value="CAD5121479.1"/>
    <property type="molecule type" value="Genomic_DNA"/>
</dbReference>
<dbReference type="AlphaFoldDB" id="A0A7I8VZ33"/>
<sequence length="860" mass="99257">MMQKMPPNMARDKMQTNTSSDPRYKQAYYVPPQMIPQERQTQPARSNSPPSPPELPRDSVPEDRVNLQHLSTPAEPVAVIPTIQVEQKRESSPEPVAQNTPERSETRSEDDEEKKRKKDNKDTPEEDEENIEEDDKKRKGSALVETFKREREFEEYGSQFKQENSFFVQNGKSTEKVVKKPKEKFNFQKEAEESSLDSNERKINYRYRKRNRRLIPFFIQKNYSTVKPPFDLDDPWFIMADENLLLKSSRPFQIIQRELEQMLEDEDELINIFDETKQLKREYSNADGKFRNKIKYLKDLRSQSKNLYGMTTNGGNGNDSDVYTTILNKVASKASQFSSKWVKSDPKVSASKLFNNFSKTTPSHDEKANQNIEKCIEERAWAEAKRHPIISDQNAIKKREEDRKIFIENLMIQCRYEGLTRGKFHMPVADFAFAVPVPKRGETIMTGMHSLKMIYCKHWEQTTNKPRNVDGLERTLSSLEFIDPNTLELPNDKLTGNKVLIGMGKNAIYIGGYMDESLIKEMDEFSGEHAPMKCRNSDGKLGVVVKLYRNNQGKGLTAIDLVKEATVLDYVNRNVPYAGPTLMGFVSMSYSDEYLPIGIVTALIGDPDNFEVATLDRILLQEVISREERGDKILEDWRWVKILLKLTKILQRLHRKLIIINNLKLNNIVMRYVEGRGWSCPRPTNFAKAHMLSGVRDCLFDNKIPTKHAGGDQIFKKAVPTTFETNISQLGKIIRDVNLALSLGLEGIVEHCQSSTQIEDYWSTCRIIEALEGAMTDLKLQSLHNRERVKSNSNSKEILPLSRVQIDSLKSDKDFITRNKRKNGYDDEKSKTSTFQRLCPHTLCPQWRCFNPKSWIISKS</sequence>
<dbReference type="Proteomes" id="UP000549394">
    <property type="component" value="Unassembled WGS sequence"/>
</dbReference>
<gene>
    <name evidence="2" type="ORF">DGYR_LOCUS9427</name>
</gene>
<evidence type="ECO:0000256" key="1">
    <source>
        <dbReference type="SAM" id="MobiDB-lite"/>
    </source>
</evidence>
<organism evidence="2 3">
    <name type="scientific">Dimorphilus gyrociliatus</name>
    <dbReference type="NCBI Taxonomy" id="2664684"/>
    <lineage>
        <taxon>Eukaryota</taxon>
        <taxon>Metazoa</taxon>
        <taxon>Spiralia</taxon>
        <taxon>Lophotrochozoa</taxon>
        <taxon>Annelida</taxon>
        <taxon>Polychaeta</taxon>
        <taxon>Polychaeta incertae sedis</taxon>
        <taxon>Dinophilidae</taxon>
        <taxon>Dimorphilus</taxon>
    </lineage>
</organism>
<reference evidence="2 3" key="1">
    <citation type="submission" date="2020-08" db="EMBL/GenBank/DDBJ databases">
        <authorList>
            <person name="Hejnol A."/>
        </authorList>
    </citation>
    <scope>NUCLEOTIDE SEQUENCE [LARGE SCALE GENOMIC DNA]</scope>
</reference>
<feature type="compositionally biased region" description="Acidic residues" evidence="1">
    <location>
        <begin position="124"/>
        <end position="133"/>
    </location>
</feature>
<feature type="compositionally biased region" description="Polar residues" evidence="1">
    <location>
        <begin position="38"/>
        <end position="48"/>
    </location>
</feature>
<feature type="region of interest" description="Disordered" evidence="1">
    <location>
        <begin position="1"/>
        <end position="139"/>
    </location>
</feature>
<evidence type="ECO:0000313" key="3">
    <source>
        <dbReference type="Proteomes" id="UP000549394"/>
    </source>
</evidence>